<accession>A0A7I7RZG8</accession>
<dbReference type="Pfam" id="PF13692">
    <property type="entry name" value="Glyco_trans_1_4"/>
    <property type="match status" value="1"/>
</dbReference>
<dbReference type="KEGG" id="marz:MARA_28540"/>
<dbReference type="SUPFAM" id="SSF53756">
    <property type="entry name" value="UDP-Glycosyltransferase/glycogen phosphorylase"/>
    <property type="match status" value="1"/>
</dbReference>
<dbReference type="GO" id="GO:0016757">
    <property type="term" value="F:glycosyltransferase activity"/>
    <property type="evidence" value="ECO:0007669"/>
    <property type="project" value="TreeGrafter"/>
</dbReference>
<dbReference type="AlphaFoldDB" id="A0A7I7RZG8"/>
<keyword evidence="2" id="KW-1185">Reference proteome</keyword>
<dbReference type="PANTHER" id="PTHR45947">
    <property type="entry name" value="SULFOQUINOVOSYL TRANSFERASE SQD2"/>
    <property type="match status" value="1"/>
</dbReference>
<dbReference type="Gene3D" id="3.40.50.2000">
    <property type="entry name" value="Glycogen Phosphorylase B"/>
    <property type="match status" value="2"/>
</dbReference>
<organism evidence="1 2">
    <name type="scientific">Mycolicibacterium arabiense</name>
    <dbReference type="NCBI Taxonomy" id="1286181"/>
    <lineage>
        <taxon>Bacteria</taxon>
        <taxon>Bacillati</taxon>
        <taxon>Actinomycetota</taxon>
        <taxon>Actinomycetes</taxon>
        <taxon>Mycobacteriales</taxon>
        <taxon>Mycobacteriaceae</taxon>
        <taxon>Mycolicibacterium</taxon>
    </lineage>
</organism>
<dbReference type="Proteomes" id="UP000467428">
    <property type="component" value="Chromosome"/>
</dbReference>
<reference evidence="1 2" key="1">
    <citation type="journal article" date="2019" name="Emerg. Microbes Infect.">
        <title>Comprehensive subspecies identification of 175 nontuberculous mycobacteria species based on 7547 genomic profiles.</title>
        <authorList>
            <person name="Matsumoto Y."/>
            <person name="Kinjo T."/>
            <person name="Motooka D."/>
            <person name="Nabeya D."/>
            <person name="Jung N."/>
            <person name="Uechi K."/>
            <person name="Horii T."/>
            <person name="Iida T."/>
            <person name="Fujita J."/>
            <person name="Nakamura S."/>
        </authorList>
    </citation>
    <scope>NUCLEOTIDE SEQUENCE [LARGE SCALE GENOMIC DNA]</scope>
    <source>
        <strain evidence="1 2">JCM 18538</strain>
    </source>
</reference>
<proteinExistence type="predicted"/>
<dbReference type="PANTHER" id="PTHR45947:SF3">
    <property type="entry name" value="SULFOQUINOVOSYL TRANSFERASE SQD2"/>
    <property type="match status" value="1"/>
</dbReference>
<geneLocation type="plasmid" evidence="2">
    <name>pjcm18538 dna</name>
</geneLocation>
<evidence type="ECO:0008006" key="3">
    <source>
        <dbReference type="Google" id="ProtNLM"/>
    </source>
</evidence>
<evidence type="ECO:0000313" key="1">
    <source>
        <dbReference type="EMBL" id="BBY49386.1"/>
    </source>
</evidence>
<dbReference type="EMBL" id="AP022593">
    <property type="protein sequence ID" value="BBY49386.1"/>
    <property type="molecule type" value="Genomic_DNA"/>
</dbReference>
<dbReference type="CDD" id="cd03801">
    <property type="entry name" value="GT4_PimA-like"/>
    <property type="match status" value="1"/>
</dbReference>
<evidence type="ECO:0000313" key="2">
    <source>
        <dbReference type="Proteomes" id="UP000467428"/>
    </source>
</evidence>
<name>A0A7I7RZG8_9MYCO</name>
<gene>
    <name evidence="1" type="ORF">MARA_28540</name>
</gene>
<protein>
    <recommendedName>
        <fullName evidence="3">Glycosyl transferase</fullName>
    </recommendedName>
</protein>
<sequence length="358" mass="38633">MNCVVERGMRVTLIGPMPPPVNGQSVVMSHVVGKLTPQFAKMRVADIGEGQTGGRLGRFVGVGRSVRAWRSIPGSRAVYIAVKADHGMWLTTATAAVARLFRARVFLHHHSYCYVRERKPRMVALARVAGPRAHHIVLAKSMARDLKAVMPEIRRTLIVGNAALVDTTLLDVPLRADRSQLVLGHLSNLYLDKGIAEVVDLALALKNARTPARLIVGGPTTDVEARRHLSRAARELGALFEYRGPLSGDAKHAFYGDITHFVFPSRYVHESVPLVLYEAMAAGAVCVSTRQGSIPEQLAGSPGILALSKDTFVQETLPALIGATGSCAASRESRRAFTRSLAESQEQLAVLATQLATG</sequence>
<dbReference type="InterPro" id="IPR050194">
    <property type="entry name" value="Glycosyltransferase_grp1"/>
</dbReference>